<dbReference type="OrthoDB" id="423313at2759"/>
<feature type="compositionally biased region" description="Basic and acidic residues" evidence="4">
    <location>
        <begin position="75"/>
        <end position="92"/>
    </location>
</feature>
<dbReference type="PANTHER" id="PTHR45694">
    <property type="entry name" value="GLUTAREDOXIN 2"/>
    <property type="match status" value="1"/>
</dbReference>
<dbReference type="InterPro" id="IPR002109">
    <property type="entry name" value="Glutaredoxin"/>
</dbReference>
<reference evidence="6 7" key="1">
    <citation type="submission" date="2020-07" db="EMBL/GenBank/DDBJ databases">
        <title>The yeast mating-type switching endonuclease HO is a domesticated member of an unorthodox homing genetic element family.</title>
        <authorList>
            <person name="Coughlan A.Y."/>
            <person name="Lombardi L."/>
            <person name="Braun-Galleani S."/>
            <person name="Martos A.R."/>
            <person name="Galeote V."/>
            <person name="Bigey F."/>
            <person name="Dequin S."/>
            <person name="Byrne K.P."/>
            <person name="Wolfe K.H."/>
        </authorList>
    </citation>
    <scope>NUCLEOTIDE SEQUENCE [LARGE SCALE GENOMIC DNA]</scope>
    <source>
        <strain evidence="6 7">NRRL Y-6702</strain>
    </source>
</reference>
<organism evidence="6 7">
    <name type="scientific">Zygotorulaspora mrakii</name>
    <name type="common">Zygosaccharomyces mrakii</name>
    <dbReference type="NCBI Taxonomy" id="42260"/>
    <lineage>
        <taxon>Eukaryota</taxon>
        <taxon>Fungi</taxon>
        <taxon>Dikarya</taxon>
        <taxon>Ascomycota</taxon>
        <taxon>Saccharomycotina</taxon>
        <taxon>Saccharomycetes</taxon>
        <taxon>Saccharomycetales</taxon>
        <taxon>Saccharomycetaceae</taxon>
        <taxon>Zygotorulaspora</taxon>
    </lineage>
</organism>
<evidence type="ECO:0000256" key="3">
    <source>
        <dbReference type="ARBA" id="ARBA00023014"/>
    </source>
</evidence>
<dbReference type="InterPro" id="IPR011899">
    <property type="entry name" value="Glutaredoxin_euk/vir"/>
</dbReference>
<dbReference type="RefSeq" id="XP_037143625.1">
    <property type="nucleotide sequence ID" value="XM_037287730.1"/>
</dbReference>
<dbReference type="GO" id="GO:0000324">
    <property type="term" value="C:fungal-type vacuole"/>
    <property type="evidence" value="ECO:0007669"/>
    <property type="project" value="TreeGrafter"/>
</dbReference>
<keyword evidence="2" id="KW-0479">Metal-binding</keyword>
<protein>
    <recommendedName>
        <fullName evidence="5">Glutaredoxin domain-containing protein</fullName>
    </recommendedName>
</protein>
<evidence type="ECO:0000259" key="5">
    <source>
        <dbReference type="Pfam" id="PF00462"/>
    </source>
</evidence>
<dbReference type="GeneID" id="59235594"/>
<dbReference type="GO" id="GO:0004362">
    <property type="term" value="F:glutathione-disulfide reductase (NADPH) activity"/>
    <property type="evidence" value="ECO:0007669"/>
    <property type="project" value="UniProtKB-ARBA"/>
</dbReference>
<dbReference type="InterPro" id="IPR014025">
    <property type="entry name" value="Glutaredoxin_subgr"/>
</dbReference>
<dbReference type="PRINTS" id="PR00160">
    <property type="entry name" value="GLUTAREDOXIN"/>
</dbReference>
<feature type="domain" description="Glutaredoxin" evidence="5">
    <location>
        <begin position="105"/>
        <end position="168"/>
    </location>
</feature>
<keyword evidence="7" id="KW-1185">Reference proteome</keyword>
<accession>A0A7H9B0A4</accession>
<dbReference type="Pfam" id="PF00462">
    <property type="entry name" value="Glutaredoxin"/>
    <property type="match status" value="1"/>
</dbReference>
<comment type="similarity">
    <text evidence="1">Belongs to the glutaredoxin family. Monothiol subfamily.</text>
</comment>
<dbReference type="Proteomes" id="UP000509704">
    <property type="component" value="Chromosome 3"/>
</dbReference>
<dbReference type="GO" id="GO:0051537">
    <property type="term" value="F:2 iron, 2 sulfur cluster binding"/>
    <property type="evidence" value="ECO:0007669"/>
    <property type="project" value="UniProtKB-KW"/>
</dbReference>
<evidence type="ECO:0000313" key="7">
    <source>
        <dbReference type="Proteomes" id="UP000509704"/>
    </source>
</evidence>
<dbReference type="EMBL" id="CP058606">
    <property type="protein sequence ID" value="QLG71897.1"/>
    <property type="molecule type" value="Genomic_DNA"/>
</dbReference>
<dbReference type="Gene3D" id="3.40.30.10">
    <property type="entry name" value="Glutaredoxin"/>
    <property type="match status" value="1"/>
</dbReference>
<gene>
    <name evidence="6" type="ORF">HG535_0C02490</name>
</gene>
<dbReference type="PANTHER" id="PTHR45694:SF5">
    <property type="entry name" value="GLUTAREDOXIN 2"/>
    <property type="match status" value="1"/>
</dbReference>
<evidence type="ECO:0000256" key="1">
    <source>
        <dbReference type="ARBA" id="ARBA00009630"/>
    </source>
</evidence>
<proteinExistence type="inferred from homology"/>
<dbReference type="CDD" id="cd03419">
    <property type="entry name" value="GRX_GRXh_1_2_like"/>
    <property type="match status" value="1"/>
</dbReference>
<feature type="compositionally biased region" description="Polar residues" evidence="4">
    <location>
        <begin position="58"/>
        <end position="67"/>
    </location>
</feature>
<dbReference type="NCBIfam" id="TIGR02180">
    <property type="entry name" value="GRX_euk"/>
    <property type="match status" value="1"/>
</dbReference>
<evidence type="ECO:0000256" key="2">
    <source>
        <dbReference type="ARBA" id="ARBA00022714"/>
    </source>
</evidence>
<dbReference type="SUPFAM" id="SSF52833">
    <property type="entry name" value="Thioredoxin-like"/>
    <property type="match status" value="1"/>
</dbReference>
<dbReference type="FunFam" id="3.40.30.10:FF:000093">
    <property type="entry name" value="Glutaredoxin 2"/>
    <property type="match status" value="1"/>
</dbReference>
<dbReference type="GO" id="GO:0005801">
    <property type="term" value="C:cis-Golgi network"/>
    <property type="evidence" value="ECO:0007669"/>
    <property type="project" value="UniProtKB-ARBA"/>
</dbReference>
<dbReference type="KEGG" id="zmk:HG535_0C02490"/>
<dbReference type="GO" id="GO:0005796">
    <property type="term" value="C:Golgi lumen"/>
    <property type="evidence" value="ECO:0007669"/>
    <property type="project" value="TreeGrafter"/>
</dbReference>
<keyword evidence="2" id="KW-0408">Iron</keyword>
<evidence type="ECO:0000256" key="4">
    <source>
        <dbReference type="SAM" id="MobiDB-lite"/>
    </source>
</evidence>
<evidence type="ECO:0000313" key="6">
    <source>
        <dbReference type="EMBL" id="QLG71897.1"/>
    </source>
</evidence>
<feature type="region of interest" description="Disordered" evidence="4">
    <location>
        <begin position="55"/>
        <end position="92"/>
    </location>
</feature>
<sequence length="208" mass="22795">MAGITLNKRNLRVLSITALLLLLVFFVIQTANTTMPALGKTDIEIPADAGPTVLDSVKGNSLPESPISTGKEKKKGSSVEVKETLQDNTHDPAKEYGMMLEQSPVIIFSKTTCPYSKKLKSLLEKEYSFVPTYAVIDLDIHKMGKTLQKYIEEKTGRGTVPNLVINGVSRGGCDEITALHNAGTLLASLEEWSNKNYKVEQLEKPSNN</sequence>
<keyword evidence="2" id="KW-0001">2Fe-2S</keyword>
<dbReference type="PROSITE" id="PS51354">
    <property type="entry name" value="GLUTAREDOXIN_2"/>
    <property type="match status" value="1"/>
</dbReference>
<keyword evidence="3" id="KW-0411">Iron-sulfur</keyword>
<dbReference type="GO" id="GO:0034599">
    <property type="term" value="P:cellular response to oxidative stress"/>
    <property type="evidence" value="ECO:0007669"/>
    <property type="project" value="TreeGrafter"/>
</dbReference>
<name>A0A7H9B0A4_ZYGMR</name>
<dbReference type="InterPro" id="IPR036249">
    <property type="entry name" value="Thioredoxin-like_sf"/>
</dbReference>
<dbReference type="AlphaFoldDB" id="A0A7H9B0A4"/>